<evidence type="ECO:0000256" key="4">
    <source>
        <dbReference type="ARBA" id="ARBA00022723"/>
    </source>
</evidence>
<keyword evidence="5" id="KW-0378">Hydrolase</keyword>
<comment type="similarity">
    <text evidence="2">Belongs to the peptidase M13 family.</text>
</comment>
<dbReference type="PANTHER" id="PTHR11733:SF208">
    <property type="entry name" value="PEPTIDASE M13 C-TERMINAL DOMAIN-CONTAINING PROTEIN"/>
    <property type="match status" value="1"/>
</dbReference>
<dbReference type="PANTHER" id="PTHR11733">
    <property type="entry name" value="ZINC METALLOPROTEASE FAMILY M13 NEPRILYSIN-RELATED"/>
    <property type="match status" value="1"/>
</dbReference>
<dbReference type="InterPro" id="IPR024079">
    <property type="entry name" value="MetalloPept_cat_dom_sf"/>
</dbReference>
<keyword evidence="6" id="KW-0862">Zinc</keyword>
<evidence type="ECO:0000256" key="7">
    <source>
        <dbReference type="ARBA" id="ARBA00023049"/>
    </source>
</evidence>
<dbReference type="Gene3D" id="3.40.390.10">
    <property type="entry name" value="Collagenase (Catalytic Domain)"/>
    <property type="match status" value="2"/>
</dbReference>
<keyword evidence="3" id="KW-0645">Protease</keyword>
<dbReference type="GO" id="GO:0005886">
    <property type="term" value="C:plasma membrane"/>
    <property type="evidence" value="ECO:0007669"/>
    <property type="project" value="TreeGrafter"/>
</dbReference>
<evidence type="ECO:0000259" key="9">
    <source>
        <dbReference type="Pfam" id="PF05649"/>
    </source>
</evidence>
<evidence type="ECO:0000259" key="8">
    <source>
        <dbReference type="Pfam" id="PF01431"/>
    </source>
</evidence>
<dbReference type="EMBL" id="CANHGI010000001">
    <property type="protein sequence ID" value="CAI5439654.1"/>
    <property type="molecule type" value="Genomic_DNA"/>
</dbReference>
<evidence type="ECO:0000256" key="6">
    <source>
        <dbReference type="ARBA" id="ARBA00022833"/>
    </source>
</evidence>
<dbReference type="Pfam" id="PF01431">
    <property type="entry name" value="Peptidase_M13"/>
    <property type="match status" value="1"/>
</dbReference>
<comment type="caution">
    <text evidence="10">The sequence shown here is derived from an EMBL/GenBank/DDBJ whole genome shotgun (WGS) entry which is preliminary data.</text>
</comment>
<evidence type="ECO:0000256" key="3">
    <source>
        <dbReference type="ARBA" id="ARBA00022670"/>
    </source>
</evidence>
<keyword evidence="4" id="KW-0479">Metal-binding</keyword>
<keyword evidence="11" id="KW-1185">Reference proteome</keyword>
<dbReference type="GO" id="GO:0004222">
    <property type="term" value="F:metalloendopeptidase activity"/>
    <property type="evidence" value="ECO:0007669"/>
    <property type="project" value="InterPro"/>
</dbReference>
<dbReference type="Proteomes" id="UP001152747">
    <property type="component" value="Unassembled WGS sequence"/>
</dbReference>
<organism evidence="10 11">
    <name type="scientific">Caenorhabditis angaria</name>
    <dbReference type="NCBI Taxonomy" id="860376"/>
    <lineage>
        <taxon>Eukaryota</taxon>
        <taxon>Metazoa</taxon>
        <taxon>Ecdysozoa</taxon>
        <taxon>Nematoda</taxon>
        <taxon>Chromadorea</taxon>
        <taxon>Rhabditida</taxon>
        <taxon>Rhabditina</taxon>
        <taxon>Rhabditomorpha</taxon>
        <taxon>Rhabditoidea</taxon>
        <taxon>Rhabditidae</taxon>
        <taxon>Peloderinae</taxon>
        <taxon>Caenorhabditis</taxon>
    </lineage>
</organism>
<dbReference type="InterPro" id="IPR018497">
    <property type="entry name" value="Peptidase_M13_C"/>
</dbReference>
<dbReference type="GO" id="GO:0016485">
    <property type="term" value="P:protein processing"/>
    <property type="evidence" value="ECO:0007669"/>
    <property type="project" value="TreeGrafter"/>
</dbReference>
<dbReference type="InterPro" id="IPR000718">
    <property type="entry name" value="Peptidase_M13"/>
</dbReference>
<proteinExistence type="inferred from homology"/>
<evidence type="ECO:0000256" key="2">
    <source>
        <dbReference type="ARBA" id="ARBA00007357"/>
    </source>
</evidence>
<dbReference type="InterPro" id="IPR042089">
    <property type="entry name" value="Peptidase_M13_dom_2"/>
</dbReference>
<reference evidence="10" key="1">
    <citation type="submission" date="2022-11" db="EMBL/GenBank/DDBJ databases">
        <authorList>
            <person name="Kikuchi T."/>
        </authorList>
    </citation>
    <scope>NUCLEOTIDE SEQUENCE</scope>
    <source>
        <strain evidence="10">PS1010</strain>
    </source>
</reference>
<accession>A0A9P1I8P5</accession>
<feature type="domain" description="Peptidase M13 C-terminal" evidence="8">
    <location>
        <begin position="389"/>
        <end position="583"/>
    </location>
</feature>
<dbReference type="OrthoDB" id="6475849at2759"/>
<dbReference type="AlphaFoldDB" id="A0A9P1I8P5"/>
<evidence type="ECO:0008006" key="12">
    <source>
        <dbReference type="Google" id="ProtNLM"/>
    </source>
</evidence>
<dbReference type="Pfam" id="PF05649">
    <property type="entry name" value="Peptidase_M13_N"/>
    <property type="match status" value="1"/>
</dbReference>
<dbReference type="PROSITE" id="PS51885">
    <property type="entry name" value="NEPRILYSIN"/>
    <property type="match status" value="1"/>
</dbReference>
<evidence type="ECO:0000256" key="5">
    <source>
        <dbReference type="ARBA" id="ARBA00022801"/>
    </source>
</evidence>
<feature type="domain" description="Peptidase M13 N-terminal" evidence="9">
    <location>
        <begin position="154"/>
        <end position="319"/>
    </location>
</feature>
<sequence length="588" mass="68533">MVLFMDNSTDPCTDFYKFSCGNYDKNVDPNKNHVIEIYNKQDVNRDIFSKYLNFSTLKSKTTPEKIAMTLWKKCVETTSVEIYETDIWKKLDFTDILLEMAKVSITKTRFLKNDIYPSIITDGEHRLGLTLKSGIQEVFAWDYFLCHSFVIAKSPDEIEEKLKSGQTTSDFKFFDIKKYMKELLPEYAQNTTWSLIYHKNELIALEKLVNLKGVETIRDKLKPFYDEALEKYVVSDNFTGIDRENECYKTIEKMFPGTLAMMFIEQFVPKQNLEKANQLVDEVKEVFREMIEENDWMEQELKDGLKNEIDLIKSSIGIPDEYKDMKNIEKMYESVQKTKPAEQQTYLELVRNLLAMNSEETFLRVAREEQIKYSGNPIYVSSNFRIGSHRTSIPPIVLNFPYIDSDLPHWNMIAALGFMISHEIGHPFDADSFEHDSLLVNYPMSPKNRKEFKKRVDCIISKYSKYTFSDGTFSDGKKSQSEDTADKIGIDLVSRILKKLLITEKQQKLPILAEYSVEQQFFMRVAHEWCGMNFVGEYLKKAKKHVHSIGEFRINGMMSNTAAFAKAFKCAEKTPMNPEKKCPLYDSH</sequence>
<keyword evidence="7" id="KW-0482">Metalloprotease</keyword>
<evidence type="ECO:0000313" key="11">
    <source>
        <dbReference type="Proteomes" id="UP001152747"/>
    </source>
</evidence>
<dbReference type="SUPFAM" id="SSF55486">
    <property type="entry name" value="Metalloproteases ('zincins'), catalytic domain"/>
    <property type="match status" value="1"/>
</dbReference>
<gene>
    <name evidence="10" type="ORF">CAMP_LOCUS2291</name>
</gene>
<comment type="cofactor">
    <cofactor evidence="1">
        <name>Zn(2+)</name>
        <dbReference type="ChEBI" id="CHEBI:29105"/>
    </cofactor>
</comment>
<evidence type="ECO:0000256" key="1">
    <source>
        <dbReference type="ARBA" id="ARBA00001947"/>
    </source>
</evidence>
<protein>
    <recommendedName>
        <fullName evidence="12">Peptidase M13 C-terminal domain-containing protein</fullName>
    </recommendedName>
</protein>
<name>A0A9P1I8P5_9PELO</name>
<evidence type="ECO:0000313" key="10">
    <source>
        <dbReference type="EMBL" id="CAI5439654.1"/>
    </source>
</evidence>
<dbReference type="GO" id="GO:0046872">
    <property type="term" value="F:metal ion binding"/>
    <property type="evidence" value="ECO:0007669"/>
    <property type="project" value="UniProtKB-KW"/>
</dbReference>
<dbReference type="Gene3D" id="1.10.1380.10">
    <property type="entry name" value="Neutral endopeptidase , domain2"/>
    <property type="match status" value="2"/>
</dbReference>
<dbReference type="InterPro" id="IPR008753">
    <property type="entry name" value="Peptidase_M13_N"/>
</dbReference>